<dbReference type="EMBL" id="DF977450">
    <property type="protein sequence ID" value="GAP83908.1"/>
    <property type="molecule type" value="Genomic_DNA"/>
</dbReference>
<dbReference type="OrthoDB" id="3922785at2759"/>
<gene>
    <name evidence="2" type="ORF">SAMD00023353_0503270</name>
</gene>
<dbReference type="Proteomes" id="UP000054516">
    <property type="component" value="Unassembled WGS sequence"/>
</dbReference>
<dbReference type="OMA" id="WELTENC"/>
<dbReference type="AlphaFoldDB" id="A0A1S7UKT7"/>
<feature type="region of interest" description="Disordered" evidence="1">
    <location>
        <begin position="290"/>
        <end position="331"/>
    </location>
</feature>
<keyword evidence="3" id="KW-1185">Reference proteome</keyword>
<evidence type="ECO:0000256" key="1">
    <source>
        <dbReference type="SAM" id="MobiDB-lite"/>
    </source>
</evidence>
<organism evidence="2">
    <name type="scientific">Rosellinia necatrix</name>
    <name type="common">White root-rot fungus</name>
    <dbReference type="NCBI Taxonomy" id="77044"/>
    <lineage>
        <taxon>Eukaryota</taxon>
        <taxon>Fungi</taxon>
        <taxon>Dikarya</taxon>
        <taxon>Ascomycota</taxon>
        <taxon>Pezizomycotina</taxon>
        <taxon>Sordariomycetes</taxon>
        <taxon>Xylariomycetidae</taxon>
        <taxon>Xylariales</taxon>
        <taxon>Xylariaceae</taxon>
        <taxon>Rosellinia</taxon>
    </lineage>
</organism>
<protein>
    <submittedName>
        <fullName evidence="2">Uncharacterized protein</fullName>
    </submittedName>
</protein>
<feature type="region of interest" description="Disordered" evidence="1">
    <location>
        <begin position="353"/>
        <end position="391"/>
    </location>
</feature>
<sequence length="445" mass="50538">MEPELRRLVRRKQSNGRGYGPSDFEKFDRYSACAGYRQLGEVKVTIRIDLDESKWGLIDTNTPGAIIYMNISFTQPEDCKLETATILVTLESLDETRDKGELDALKRQPGLFPLIPSRLGLTHFGPVYVPGRETETEVSRNINATPSVSYGGFSVSGLEASQQKTYKYYNRWAFSGQLLGDDKHSAFKKLQWFLQENKIDAPANHGPEFKAAFALTHEQRPFFIRVEINGKLEKTRERAKQRFRKLKYGLYGDMSLRSTLMLVNVAESELPRRHLILEAKNLPGKMAERNGVVDVASKPEMEEEDDTGSPQRIKEIPTKKSSRKAPRNTLDVSKMEQVYASLSATASSLDQPWMSSTTLVDDNDQDDQDENEDETAANSEQEEPGKKKKDDRDVEDLNFLFILRLFFRYLFLRTGFAASKKPTIRTTLTVPEDPIRSHLSSGTDS</sequence>
<feature type="compositionally biased region" description="Acidic residues" evidence="1">
    <location>
        <begin position="361"/>
        <end position="375"/>
    </location>
</feature>
<name>A0A1S7UKT7_ROSNE</name>
<evidence type="ECO:0000313" key="2">
    <source>
        <dbReference type="EMBL" id="GAP83908.1"/>
    </source>
</evidence>
<reference evidence="2" key="1">
    <citation type="submission" date="2016-03" db="EMBL/GenBank/DDBJ databases">
        <title>Draft genome sequence of Rosellinia necatrix.</title>
        <authorList>
            <person name="Kanematsu S."/>
        </authorList>
    </citation>
    <scope>NUCLEOTIDE SEQUENCE [LARGE SCALE GENOMIC DNA]</scope>
    <source>
        <strain evidence="2">W97</strain>
    </source>
</reference>
<proteinExistence type="predicted"/>
<accession>A0A1S7UKT7</accession>
<evidence type="ECO:0000313" key="3">
    <source>
        <dbReference type="Proteomes" id="UP000054516"/>
    </source>
</evidence>